<dbReference type="Proteomes" id="UP000762676">
    <property type="component" value="Unassembled WGS sequence"/>
</dbReference>
<sequence length="202" mass="21391">MSAEVSVSRQLGGDGRLQEGDQLLAINGQALEVSHQDAIRILQSAHGTAEIVVARGSAQPDQQQPIPYPPYPEQLQEQNQQQQEEGVGDEGGEAEDGEEERPGSLPRSPRSVGSGEPVAESLVQEEQAASAAASPRTAGEEEEEGGGEDAEEDGGGEVDEDDGDDDESKLGQEKSDMVVSTPKPAYICAFLCSIKVRHSVLR</sequence>
<evidence type="ECO:0000313" key="3">
    <source>
        <dbReference type="EMBL" id="GFS26964.1"/>
    </source>
</evidence>
<dbReference type="InterPro" id="IPR036034">
    <property type="entry name" value="PDZ_sf"/>
</dbReference>
<name>A0AAV4JY20_9GAST</name>
<organism evidence="3 4">
    <name type="scientific">Elysia marginata</name>
    <dbReference type="NCBI Taxonomy" id="1093978"/>
    <lineage>
        <taxon>Eukaryota</taxon>
        <taxon>Metazoa</taxon>
        <taxon>Spiralia</taxon>
        <taxon>Lophotrochozoa</taxon>
        <taxon>Mollusca</taxon>
        <taxon>Gastropoda</taxon>
        <taxon>Heterobranchia</taxon>
        <taxon>Euthyneura</taxon>
        <taxon>Panpulmonata</taxon>
        <taxon>Sacoglossa</taxon>
        <taxon>Placobranchoidea</taxon>
        <taxon>Plakobranchidae</taxon>
        <taxon>Elysia</taxon>
    </lineage>
</organism>
<dbReference type="PROSITE" id="PS50106">
    <property type="entry name" value="PDZ"/>
    <property type="match status" value="1"/>
</dbReference>
<dbReference type="EMBL" id="BMAT01010441">
    <property type="protein sequence ID" value="GFS26964.1"/>
    <property type="molecule type" value="Genomic_DNA"/>
</dbReference>
<feature type="compositionally biased region" description="Acidic residues" evidence="1">
    <location>
        <begin position="140"/>
        <end position="167"/>
    </location>
</feature>
<keyword evidence="4" id="KW-1185">Reference proteome</keyword>
<evidence type="ECO:0000259" key="2">
    <source>
        <dbReference type="PROSITE" id="PS50106"/>
    </source>
</evidence>
<protein>
    <submittedName>
        <fullName evidence="3">Multiple PDZ domain protein</fullName>
    </submittedName>
</protein>
<reference evidence="3 4" key="1">
    <citation type="journal article" date="2021" name="Elife">
        <title>Chloroplast acquisition without the gene transfer in kleptoplastic sea slugs, Plakobranchus ocellatus.</title>
        <authorList>
            <person name="Maeda T."/>
            <person name="Takahashi S."/>
            <person name="Yoshida T."/>
            <person name="Shimamura S."/>
            <person name="Takaki Y."/>
            <person name="Nagai Y."/>
            <person name="Toyoda A."/>
            <person name="Suzuki Y."/>
            <person name="Arimoto A."/>
            <person name="Ishii H."/>
            <person name="Satoh N."/>
            <person name="Nishiyama T."/>
            <person name="Hasebe M."/>
            <person name="Maruyama T."/>
            <person name="Minagawa J."/>
            <person name="Obokata J."/>
            <person name="Shigenobu S."/>
        </authorList>
    </citation>
    <scope>NUCLEOTIDE SEQUENCE [LARGE SCALE GENOMIC DNA]</scope>
</reference>
<evidence type="ECO:0000256" key="1">
    <source>
        <dbReference type="SAM" id="MobiDB-lite"/>
    </source>
</evidence>
<feature type="region of interest" description="Disordered" evidence="1">
    <location>
        <begin position="52"/>
        <end position="181"/>
    </location>
</feature>
<evidence type="ECO:0000313" key="4">
    <source>
        <dbReference type="Proteomes" id="UP000762676"/>
    </source>
</evidence>
<accession>A0AAV4JY20</accession>
<proteinExistence type="predicted"/>
<feature type="domain" description="PDZ" evidence="2">
    <location>
        <begin position="1"/>
        <end position="57"/>
    </location>
</feature>
<gene>
    <name evidence="3" type="ORF">ElyMa_005232200</name>
</gene>
<dbReference type="InterPro" id="IPR001478">
    <property type="entry name" value="PDZ"/>
</dbReference>
<dbReference type="SUPFAM" id="SSF50156">
    <property type="entry name" value="PDZ domain-like"/>
    <property type="match status" value="1"/>
</dbReference>
<feature type="compositionally biased region" description="Acidic residues" evidence="1">
    <location>
        <begin position="86"/>
        <end position="99"/>
    </location>
</feature>
<feature type="compositionally biased region" description="Low complexity" evidence="1">
    <location>
        <begin position="118"/>
        <end position="134"/>
    </location>
</feature>
<dbReference type="Gene3D" id="2.30.42.10">
    <property type="match status" value="1"/>
</dbReference>
<comment type="caution">
    <text evidence="3">The sequence shown here is derived from an EMBL/GenBank/DDBJ whole genome shotgun (WGS) entry which is preliminary data.</text>
</comment>
<feature type="compositionally biased region" description="Low complexity" evidence="1">
    <location>
        <begin position="73"/>
        <end position="85"/>
    </location>
</feature>
<dbReference type="AlphaFoldDB" id="A0AAV4JY20"/>